<organism evidence="3 4">
    <name type="scientific">Sandarakinorhabdus glacialis</name>
    <dbReference type="NCBI Taxonomy" id="1614636"/>
    <lineage>
        <taxon>Bacteria</taxon>
        <taxon>Pseudomonadati</taxon>
        <taxon>Pseudomonadota</taxon>
        <taxon>Alphaproteobacteria</taxon>
        <taxon>Sphingomonadales</taxon>
        <taxon>Sphingosinicellaceae</taxon>
        <taxon>Sandarakinorhabdus</taxon>
    </lineage>
</organism>
<keyword evidence="1" id="KW-0812">Transmembrane</keyword>
<dbReference type="Proteomes" id="UP000635071">
    <property type="component" value="Unassembled WGS sequence"/>
</dbReference>
<keyword evidence="2" id="KW-0732">Signal</keyword>
<reference evidence="3" key="1">
    <citation type="journal article" date="2014" name="Int. J. Syst. Evol. Microbiol.">
        <title>Complete genome sequence of Corynebacterium casei LMG S-19264T (=DSM 44701T), isolated from a smear-ripened cheese.</title>
        <authorList>
            <consortium name="US DOE Joint Genome Institute (JGI-PGF)"/>
            <person name="Walter F."/>
            <person name="Albersmeier A."/>
            <person name="Kalinowski J."/>
            <person name="Ruckert C."/>
        </authorList>
    </citation>
    <scope>NUCLEOTIDE SEQUENCE</scope>
    <source>
        <strain evidence="3">CGMCC 1.15519</strain>
    </source>
</reference>
<feature type="signal peptide" evidence="2">
    <location>
        <begin position="1"/>
        <end position="24"/>
    </location>
</feature>
<evidence type="ECO:0000313" key="4">
    <source>
        <dbReference type="Proteomes" id="UP000635071"/>
    </source>
</evidence>
<dbReference type="AlphaFoldDB" id="A0A917E8L5"/>
<keyword evidence="1" id="KW-0472">Membrane</keyword>
<evidence type="ECO:0000313" key="3">
    <source>
        <dbReference type="EMBL" id="GGE09979.1"/>
    </source>
</evidence>
<proteinExistence type="predicted"/>
<dbReference type="RefSeq" id="WP_188762347.1">
    <property type="nucleotide sequence ID" value="NZ_BMJM01000004.1"/>
</dbReference>
<keyword evidence="4" id="KW-1185">Reference proteome</keyword>
<feature type="transmembrane region" description="Helical" evidence="1">
    <location>
        <begin position="47"/>
        <end position="65"/>
    </location>
</feature>
<accession>A0A917E8L5</accession>
<protein>
    <submittedName>
        <fullName evidence="3">Uncharacterized protein</fullName>
    </submittedName>
</protein>
<reference evidence="3" key="2">
    <citation type="submission" date="2020-09" db="EMBL/GenBank/DDBJ databases">
        <authorList>
            <person name="Sun Q."/>
            <person name="Zhou Y."/>
        </authorList>
    </citation>
    <scope>NUCLEOTIDE SEQUENCE</scope>
    <source>
        <strain evidence="3">CGMCC 1.15519</strain>
    </source>
</reference>
<gene>
    <name evidence="3" type="ORF">GCM10011529_15390</name>
</gene>
<evidence type="ECO:0000256" key="2">
    <source>
        <dbReference type="SAM" id="SignalP"/>
    </source>
</evidence>
<sequence>MVKISALPRRIFLSVMVSGLAACATTPPPPPPPPIAPPAPPPPGLGLIIGSAAPGVIALLGAASLDRSEGPARQLQFVRPPCVLDVFLYPGANGVPLVRTAAARKADGSRIDPGVCLGLITPVRR</sequence>
<feature type="chain" id="PRO_5036880323" evidence="2">
    <location>
        <begin position="25"/>
        <end position="125"/>
    </location>
</feature>
<comment type="caution">
    <text evidence="3">The sequence shown here is derived from an EMBL/GenBank/DDBJ whole genome shotgun (WGS) entry which is preliminary data.</text>
</comment>
<evidence type="ECO:0000256" key="1">
    <source>
        <dbReference type="SAM" id="Phobius"/>
    </source>
</evidence>
<dbReference type="PROSITE" id="PS51257">
    <property type="entry name" value="PROKAR_LIPOPROTEIN"/>
    <property type="match status" value="1"/>
</dbReference>
<dbReference type="EMBL" id="BMJM01000004">
    <property type="protein sequence ID" value="GGE09979.1"/>
    <property type="molecule type" value="Genomic_DNA"/>
</dbReference>
<keyword evidence="1" id="KW-1133">Transmembrane helix</keyword>
<name>A0A917E8L5_9SPHN</name>